<accession>A0A8C5IPW8</accession>
<proteinExistence type="inferred from homology"/>
<evidence type="ECO:0000313" key="7">
    <source>
        <dbReference type="Proteomes" id="UP000694408"/>
    </source>
</evidence>
<dbReference type="GO" id="GO:0008009">
    <property type="term" value="F:chemokine activity"/>
    <property type="evidence" value="ECO:0007669"/>
    <property type="project" value="InterPro"/>
</dbReference>
<evidence type="ECO:0000313" key="6">
    <source>
        <dbReference type="Ensembl" id="ENSJHYP00000005652.1"/>
    </source>
</evidence>
<evidence type="ECO:0000256" key="2">
    <source>
        <dbReference type="ARBA" id="ARBA00022500"/>
    </source>
</evidence>
<feature type="domain" description="Chemokine interleukin-8-like" evidence="5">
    <location>
        <begin position="91"/>
        <end position="149"/>
    </location>
</feature>
<dbReference type="Proteomes" id="UP000694408">
    <property type="component" value="Unplaced"/>
</dbReference>
<dbReference type="InterPro" id="IPR001811">
    <property type="entry name" value="Chemokine_IL8-like_dom"/>
</dbReference>
<dbReference type="Ensembl" id="ENSJHYT00000006919.1">
    <property type="protein sequence ID" value="ENSJHYP00000005652.1"/>
    <property type="gene ID" value="ENSJHYG00000004598.1"/>
</dbReference>
<dbReference type="GO" id="GO:0006954">
    <property type="term" value="P:inflammatory response"/>
    <property type="evidence" value="ECO:0007669"/>
    <property type="project" value="TreeGrafter"/>
</dbReference>
<keyword evidence="2" id="KW-0145">Chemotaxis</keyword>
<dbReference type="CDD" id="cd00272">
    <property type="entry name" value="Chemokine_CC"/>
    <property type="match status" value="1"/>
</dbReference>
<name>A0A8C5IPW8_JUNHY</name>
<dbReference type="GO" id="GO:0061844">
    <property type="term" value="P:antimicrobial humoral immune response mediated by antimicrobial peptide"/>
    <property type="evidence" value="ECO:0007669"/>
    <property type="project" value="TreeGrafter"/>
</dbReference>
<protein>
    <recommendedName>
        <fullName evidence="5">Chemokine interleukin-8-like domain-containing protein</fullName>
    </recommendedName>
</protein>
<dbReference type="GO" id="GO:0005615">
    <property type="term" value="C:extracellular space"/>
    <property type="evidence" value="ECO:0007669"/>
    <property type="project" value="UniProtKB-KW"/>
</dbReference>
<evidence type="ECO:0000256" key="3">
    <source>
        <dbReference type="ARBA" id="ARBA00022514"/>
    </source>
</evidence>
<keyword evidence="3" id="KW-0202">Cytokine</keyword>
<dbReference type="OMA" id="EARSICC"/>
<organism evidence="6 7">
    <name type="scientific">Junco hyemalis</name>
    <name type="common">Dark-eyed junco</name>
    <dbReference type="NCBI Taxonomy" id="40217"/>
    <lineage>
        <taxon>Eukaryota</taxon>
        <taxon>Metazoa</taxon>
        <taxon>Chordata</taxon>
        <taxon>Craniata</taxon>
        <taxon>Vertebrata</taxon>
        <taxon>Euteleostomi</taxon>
        <taxon>Archelosauria</taxon>
        <taxon>Archosauria</taxon>
        <taxon>Dinosauria</taxon>
        <taxon>Saurischia</taxon>
        <taxon>Theropoda</taxon>
        <taxon>Coelurosauria</taxon>
        <taxon>Aves</taxon>
        <taxon>Neognathae</taxon>
        <taxon>Neoaves</taxon>
        <taxon>Telluraves</taxon>
        <taxon>Australaves</taxon>
        <taxon>Passeriformes</taxon>
        <taxon>Passerellidae</taxon>
        <taxon>Junco</taxon>
    </lineage>
</organism>
<dbReference type="InterPro" id="IPR039809">
    <property type="entry name" value="Chemokine_b/g/d"/>
</dbReference>
<reference evidence="6" key="1">
    <citation type="submission" date="2025-08" db="UniProtKB">
        <authorList>
            <consortium name="Ensembl"/>
        </authorList>
    </citation>
    <scope>IDENTIFICATION</scope>
</reference>
<evidence type="ECO:0000259" key="5">
    <source>
        <dbReference type="SMART" id="SM00199"/>
    </source>
</evidence>
<dbReference type="Pfam" id="PF00048">
    <property type="entry name" value="IL8"/>
    <property type="match status" value="1"/>
</dbReference>
<dbReference type="GO" id="GO:0048020">
    <property type="term" value="F:CCR chemokine receptor binding"/>
    <property type="evidence" value="ECO:0007669"/>
    <property type="project" value="TreeGrafter"/>
</dbReference>
<keyword evidence="7" id="KW-1185">Reference proteome</keyword>
<dbReference type="SMART" id="SM00199">
    <property type="entry name" value="SCY"/>
    <property type="match status" value="1"/>
</dbReference>
<dbReference type="AlphaFoldDB" id="A0A8C5IPW8"/>
<sequence length="152" mass="16517">MTDSFSSLKPCAHPVVGDIKGDQQQQRLLCRGQPHRHRSSSVTRGSLSLPSTMRVLSAALAVLLLVAICSLAEADPSIPSSAALHKRNAEDTTCCFSYISRPIPRMMISSAYVTSNTCSRPAVVLVTRRGTKVCADPSARWVQEYLKDMGLQ</sequence>
<dbReference type="GO" id="GO:0048245">
    <property type="term" value="P:eosinophil chemotaxis"/>
    <property type="evidence" value="ECO:0007669"/>
    <property type="project" value="TreeGrafter"/>
</dbReference>
<dbReference type="PANTHER" id="PTHR12015">
    <property type="entry name" value="SMALL INDUCIBLE CYTOKINE A"/>
    <property type="match status" value="1"/>
</dbReference>
<dbReference type="PANTHER" id="PTHR12015:SF103">
    <property type="entry name" value="C-C MOTIF CHEMOKINE 4-RELATED"/>
    <property type="match status" value="1"/>
</dbReference>
<dbReference type="SUPFAM" id="SSF54117">
    <property type="entry name" value="Interleukin 8-like chemokines"/>
    <property type="match status" value="1"/>
</dbReference>
<dbReference type="InterPro" id="IPR036048">
    <property type="entry name" value="Interleukin_8-like_sf"/>
</dbReference>
<keyword evidence="4" id="KW-0732">Signal</keyword>
<dbReference type="FunFam" id="2.40.50.40:FF:000002">
    <property type="entry name" value="C-C motif chemokine"/>
    <property type="match status" value="1"/>
</dbReference>
<dbReference type="GO" id="GO:0070098">
    <property type="term" value="P:chemokine-mediated signaling pathway"/>
    <property type="evidence" value="ECO:0007669"/>
    <property type="project" value="TreeGrafter"/>
</dbReference>
<dbReference type="Gene3D" id="2.40.50.40">
    <property type="match status" value="1"/>
</dbReference>
<dbReference type="GO" id="GO:0030335">
    <property type="term" value="P:positive regulation of cell migration"/>
    <property type="evidence" value="ECO:0007669"/>
    <property type="project" value="TreeGrafter"/>
</dbReference>
<comment type="similarity">
    <text evidence="1">Belongs to the intercrine beta (chemokine CC) family.</text>
</comment>
<reference evidence="6" key="2">
    <citation type="submission" date="2025-09" db="UniProtKB">
        <authorList>
            <consortium name="Ensembl"/>
        </authorList>
    </citation>
    <scope>IDENTIFICATION</scope>
</reference>
<evidence type="ECO:0000256" key="4">
    <source>
        <dbReference type="ARBA" id="ARBA00022729"/>
    </source>
</evidence>
<evidence type="ECO:0000256" key="1">
    <source>
        <dbReference type="ARBA" id="ARBA00010868"/>
    </source>
</evidence>